<name>A0A5B7DQI5_PORTR</name>
<organism evidence="1 2">
    <name type="scientific">Portunus trituberculatus</name>
    <name type="common">Swimming crab</name>
    <name type="synonym">Neptunus trituberculatus</name>
    <dbReference type="NCBI Taxonomy" id="210409"/>
    <lineage>
        <taxon>Eukaryota</taxon>
        <taxon>Metazoa</taxon>
        <taxon>Ecdysozoa</taxon>
        <taxon>Arthropoda</taxon>
        <taxon>Crustacea</taxon>
        <taxon>Multicrustacea</taxon>
        <taxon>Malacostraca</taxon>
        <taxon>Eumalacostraca</taxon>
        <taxon>Eucarida</taxon>
        <taxon>Decapoda</taxon>
        <taxon>Pleocyemata</taxon>
        <taxon>Brachyura</taxon>
        <taxon>Eubrachyura</taxon>
        <taxon>Portunoidea</taxon>
        <taxon>Portunidae</taxon>
        <taxon>Portuninae</taxon>
        <taxon>Portunus</taxon>
    </lineage>
</organism>
<proteinExistence type="predicted"/>
<sequence>MPKKQEQGKDKPTCMHYGVAGGLATSVQLICEDDSEGKGNKAPRPLLEGLPLVSASAGWGQVAVALDQMFVLEENYSSLVLHLILEEAVSLVLWMP</sequence>
<dbReference type="Proteomes" id="UP000324222">
    <property type="component" value="Unassembled WGS sequence"/>
</dbReference>
<evidence type="ECO:0000313" key="1">
    <source>
        <dbReference type="EMBL" id="MPC23304.1"/>
    </source>
</evidence>
<accession>A0A5B7DQI5</accession>
<gene>
    <name evidence="1" type="ORF">E2C01_016348</name>
</gene>
<evidence type="ECO:0000313" key="2">
    <source>
        <dbReference type="Proteomes" id="UP000324222"/>
    </source>
</evidence>
<dbReference type="EMBL" id="VSRR010001189">
    <property type="protein sequence ID" value="MPC23304.1"/>
    <property type="molecule type" value="Genomic_DNA"/>
</dbReference>
<dbReference type="AlphaFoldDB" id="A0A5B7DQI5"/>
<comment type="caution">
    <text evidence="1">The sequence shown here is derived from an EMBL/GenBank/DDBJ whole genome shotgun (WGS) entry which is preliminary data.</text>
</comment>
<reference evidence="1 2" key="1">
    <citation type="submission" date="2019-05" db="EMBL/GenBank/DDBJ databases">
        <title>Another draft genome of Portunus trituberculatus and its Hox gene families provides insights of decapod evolution.</title>
        <authorList>
            <person name="Jeong J.-H."/>
            <person name="Song I."/>
            <person name="Kim S."/>
            <person name="Choi T."/>
            <person name="Kim D."/>
            <person name="Ryu S."/>
            <person name="Kim W."/>
        </authorList>
    </citation>
    <scope>NUCLEOTIDE SEQUENCE [LARGE SCALE GENOMIC DNA]</scope>
    <source>
        <tissue evidence="1">Muscle</tissue>
    </source>
</reference>
<protein>
    <submittedName>
        <fullName evidence="1">Uncharacterized protein</fullName>
    </submittedName>
</protein>
<keyword evidence="2" id="KW-1185">Reference proteome</keyword>
<dbReference type="OrthoDB" id="6369952at2759"/>